<keyword evidence="2" id="KW-1185">Reference proteome</keyword>
<name>A0A7K0FW29_9SPHI</name>
<dbReference type="Proteomes" id="UP000487757">
    <property type="component" value="Unassembled WGS sequence"/>
</dbReference>
<dbReference type="RefSeq" id="WP_154279722.1">
    <property type="nucleotide sequence ID" value="NZ_JBHUJQ010000001.1"/>
</dbReference>
<protein>
    <submittedName>
        <fullName evidence="1">Uncharacterized protein</fullName>
    </submittedName>
</protein>
<evidence type="ECO:0000313" key="2">
    <source>
        <dbReference type="Proteomes" id="UP000487757"/>
    </source>
</evidence>
<evidence type="ECO:0000313" key="1">
    <source>
        <dbReference type="EMBL" id="MRX75562.1"/>
    </source>
</evidence>
<reference evidence="1 2" key="1">
    <citation type="submission" date="2019-11" db="EMBL/GenBank/DDBJ databases">
        <title>Pedobacter petrophilus genome.</title>
        <authorList>
            <person name="Feldbauer M.J."/>
            <person name="Newman J.D."/>
        </authorList>
    </citation>
    <scope>NUCLEOTIDE SEQUENCE [LARGE SCALE GENOMIC DNA]</scope>
    <source>
        <strain evidence="1 2">LMG 29686</strain>
    </source>
</reference>
<comment type="caution">
    <text evidence="1">The sequence shown here is derived from an EMBL/GenBank/DDBJ whole genome shotgun (WGS) entry which is preliminary data.</text>
</comment>
<dbReference type="AlphaFoldDB" id="A0A7K0FW29"/>
<dbReference type="EMBL" id="WKKH01000006">
    <property type="protein sequence ID" value="MRX75562.1"/>
    <property type="molecule type" value="Genomic_DNA"/>
</dbReference>
<accession>A0A7K0FW29</accession>
<dbReference type="OrthoDB" id="997115at2"/>
<gene>
    <name evidence="1" type="ORF">GJU39_05615</name>
</gene>
<dbReference type="PROSITE" id="PS51257">
    <property type="entry name" value="PROKAR_LIPOPROTEIN"/>
    <property type="match status" value="1"/>
</dbReference>
<sequence length="112" mass="12233">MKILVYFLSFSILLLSCITCEDRLDIAQTEGLKLAVVKVSKTKAAPDNDNCSPLCTCNCCGQPVVSINNNTASSFLKLISSDNLKSGYQSRNVTEFSRNIWQPPKLNTGNIG</sequence>
<dbReference type="InterPro" id="IPR046601">
    <property type="entry name" value="DUF6660"/>
</dbReference>
<organism evidence="1 2">
    <name type="scientific">Pedobacter petrophilus</name>
    <dbReference type="NCBI Taxonomy" id="1908241"/>
    <lineage>
        <taxon>Bacteria</taxon>
        <taxon>Pseudomonadati</taxon>
        <taxon>Bacteroidota</taxon>
        <taxon>Sphingobacteriia</taxon>
        <taxon>Sphingobacteriales</taxon>
        <taxon>Sphingobacteriaceae</taxon>
        <taxon>Pedobacter</taxon>
    </lineage>
</organism>
<proteinExistence type="predicted"/>
<dbReference type="Pfam" id="PF20365">
    <property type="entry name" value="DUF6660"/>
    <property type="match status" value="1"/>
</dbReference>